<comment type="caution">
    <text evidence="7">The sequence shown here is derived from an EMBL/GenBank/DDBJ whole genome shotgun (WGS) entry which is preliminary data.</text>
</comment>
<evidence type="ECO:0000256" key="1">
    <source>
        <dbReference type="ARBA" id="ARBA00000085"/>
    </source>
</evidence>
<keyword evidence="5" id="KW-0902">Two-component regulatory system</keyword>
<protein>
    <recommendedName>
        <fullName evidence="2">histidine kinase</fullName>
        <ecNumber evidence="2">2.7.13.3</ecNumber>
    </recommendedName>
</protein>
<evidence type="ECO:0000256" key="2">
    <source>
        <dbReference type="ARBA" id="ARBA00012438"/>
    </source>
</evidence>
<feature type="non-terminal residue" evidence="7">
    <location>
        <position position="1"/>
    </location>
</feature>
<comment type="catalytic activity">
    <reaction evidence="1">
        <text>ATP + protein L-histidine = ADP + protein N-phospho-L-histidine.</text>
        <dbReference type="EC" id="2.7.13.3"/>
    </reaction>
</comment>
<name>A0ABT6CYL3_9MICC</name>
<proteinExistence type="predicted"/>
<keyword evidence="3" id="KW-0808">Transferase</keyword>
<dbReference type="EMBL" id="JAROKN010000046">
    <property type="protein sequence ID" value="MDF9278866.1"/>
    <property type="molecule type" value="Genomic_DNA"/>
</dbReference>
<dbReference type="InterPro" id="IPR050482">
    <property type="entry name" value="Sensor_HK_TwoCompSys"/>
</dbReference>
<organism evidence="7 8">
    <name type="scientific">Arthrobacter vasquezii</name>
    <dbReference type="NCBI Taxonomy" id="2977629"/>
    <lineage>
        <taxon>Bacteria</taxon>
        <taxon>Bacillati</taxon>
        <taxon>Actinomycetota</taxon>
        <taxon>Actinomycetes</taxon>
        <taxon>Micrococcales</taxon>
        <taxon>Micrococcaceae</taxon>
        <taxon>Arthrobacter</taxon>
    </lineage>
</organism>
<dbReference type="GO" id="GO:0016301">
    <property type="term" value="F:kinase activity"/>
    <property type="evidence" value="ECO:0007669"/>
    <property type="project" value="UniProtKB-KW"/>
</dbReference>
<dbReference type="SUPFAM" id="SSF55874">
    <property type="entry name" value="ATPase domain of HSP90 chaperone/DNA topoisomerase II/histidine kinase"/>
    <property type="match status" value="1"/>
</dbReference>
<dbReference type="Pfam" id="PF02518">
    <property type="entry name" value="HATPase_c"/>
    <property type="match status" value="1"/>
</dbReference>
<keyword evidence="8" id="KW-1185">Reference proteome</keyword>
<evidence type="ECO:0000256" key="3">
    <source>
        <dbReference type="ARBA" id="ARBA00022679"/>
    </source>
</evidence>
<keyword evidence="4 7" id="KW-0418">Kinase</keyword>
<reference evidence="7 8" key="1">
    <citation type="journal article" date="2023" name="Int. J. Syst. Evol. Microbiol.">
        <title>Arthrobacter vasquezii sp. nov., isolated from a soil sample from Union Glacier, Antarctica.</title>
        <authorList>
            <person name="Valenzuela-Ibaceta F."/>
            <person name="Carrasco V."/>
            <person name="Lagos-Moraga S."/>
            <person name="Dietz-Vargas C."/>
            <person name="Navarro C.A."/>
            <person name="Perez-Donoso J.M."/>
        </authorList>
    </citation>
    <scope>NUCLEOTIDE SEQUENCE [LARGE SCALE GENOMIC DNA]</scope>
    <source>
        <strain evidence="7 8">EH-1B-1</strain>
    </source>
</reference>
<evidence type="ECO:0000256" key="4">
    <source>
        <dbReference type="ARBA" id="ARBA00022777"/>
    </source>
</evidence>
<sequence length="122" mass="12266">ALDAAAARCPVPVTLSTDGMGTGRFTPAAESAAYFAAVEALTNVAKHSNATECRLSARAEEDVLTVEVHDNGRGGAHVGKGTGLAGLQDRLAGVDGALEVDSPAAEGTTVRISIPVSVIQPV</sequence>
<dbReference type="InterPro" id="IPR003594">
    <property type="entry name" value="HATPase_dom"/>
</dbReference>
<dbReference type="Proteomes" id="UP001220456">
    <property type="component" value="Unassembled WGS sequence"/>
</dbReference>
<dbReference type="Gene3D" id="3.30.565.10">
    <property type="entry name" value="Histidine kinase-like ATPase, C-terminal domain"/>
    <property type="match status" value="1"/>
</dbReference>
<evidence type="ECO:0000313" key="7">
    <source>
        <dbReference type="EMBL" id="MDF9278866.1"/>
    </source>
</evidence>
<gene>
    <name evidence="7" type="ORF">P4U43_13835</name>
</gene>
<accession>A0ABT6CYL3</accession>
<dbReference type="PANTHER" id="PTHR24421">
    <property type="entry name" value="NITRATE/NITRITE SENSOR PROTEIN NARX-RELATED"/>
    <property type="match status" value="1"/>
</dbReference>
<dbReference type="CDD" id="cd16917">
    <property type="entry name" value="HATPase_UhpB-NarQ-NarX-like"/>
    <property type="match status" value="1"/>
</dbReference>
<evidence type="ECO:0000313" key="8">
    <source>
        <dbReference type="Proteomes" id="UP001220456"/>
    </source>
</evidence>
<dbReference type="InterPro" id="IPR036890">
    <property type="entry name" value="HATPase_C_sf"/>
</dbReference>
<evidence type="ECO:0000259" key="6">
    <source>
        <dbReference type="SMART" id="SM00387"/>
    </source>
</evidence>
<evidence type="ECO:0000256" key="5">
    <source>
        <dbReference type="ARBA" id="ARBA00023012"/>
    </source>
</evidence>
<dbReference type="SMART" id="SM00387">
    <property type="entry name" value="HATPase_c"/>
    <property type="match status" value="1"/>
</dbReference>
<dbReference type="EC" id="2.7.13.3" evidence="2"/>
<dbReference type="RefSeq" id="WP_404800745.1">
    <property type="nucleotide sequence ID" value="NZ_JAROKN010000046.1"/>
</dbReference>
<dbReference type="PANTHER" id="PTHR24421:SF10">
    <property type="entry name" value="NITRATE_NITRITE SENSOR PROTEIN NARQ"/>
    <property type="match status" value="1"/>
</dbReference>
<feature type="domain" description="Histidine kinase/HSP90-like ATPase" evidence="6">
    <location>
        <begin position="28"/>
        <end position="118"/>
    </location>
</feature>